<dbReference type="NCBIfam" id="TIGR03582">
    <property type="entry name" value="EF_0829"/>
    <property type="match status" value="1"/>
</dbReference>
<comment type="caution">
    <text evidence="2">The sequence shown here is derived from an EMBL/GenBank/DDBJ whole genome shotgun (WGS) entry which is preliminary data.</text>
</comment>
<dbReference type="EMBL" id="PGVA01000025">
    <property type="protein sequence ID" value="PLR82623.1"/>
    <property type="molecule type" value="Genomic_DNA"/>
</dbReference>
<dbReference type="AlphaFoldDB" id="A0A2N5GLV5"/>
<organism evidence="2 4">
    <name type="scientific">Bacillus canaveralius</name>
    <dbReference type="NCBI Taxonomy" id="1403243"/>
    <lineage>
        <taxon>Bacteria</taxon>
        <taxon>Bacillati</taxon>
        <taxon>Bacillota</taxon>
        <taxon>Bacilli</taxon>
        <taxon>Bacillales</taxon>
        <taxon>Bacillaceae</taxon>
        <taxon>Bacillus</taxon>
    </lineage>
</organism>
<feature type="domain" description="PRD" evidence="1">
    <location>
        <begin position="9"/>
        <end position="109"/>
    </location>
</feature>
<gene>
    <name evidence="2" type="ORF">CU635_11315</name>
    <name evidence="3" type="ORF">CVD25_19340</name>
</gene>
<dbReference type="EMBL" id="PGVD01000066">
    <property type="protein sequence ID" value="PLR91250.1"/>
    <property type="molecule type" value="Genomic_DNA"/>
</dbReference>
<protein>
    <submittedName>
        <fullName evidence="2">Transcriptional regulator</fullName>
    </submittedName>
</protein>
<dbReference type="InterPro" id="IPR036634">
    <property type="entry name" value="PRD_sf"/>
</dbReference>
<evidence type="ECO:0000259" key="1">
    <source>
        <dbReference type="PROSITE" id="PS51372"/>
    </source>
</evidence>
<evidence type="ECO:0000313" key="2">
    <source>
        <dbReference type="EMBL" id="PLR82623.1"/>
    </source>
</evidence>
<dbReference type="Proteomes" id="UP000235114">
    <property type="component" value="Unassembled WGS sequence"/>
</dbReference>
<proteinExistence type="predicted"/>
<keyword evidence="5" id="KW-1185">Reference proteome</keyword>
<evidence type="ECO:0000313" key="4">
    <source>
        <dbReference type="Proteomes" id="UP000234951"/>
    </source>
</evidence>
<dbReference type="SUPFAM" id="SSF63520">
    <property type="entry name" value="PTS-regulatory domain, PRD"/>
    <property type="match status" value="1"/>
</dbReference>
<dbReference type="InterPro" id="IPR011608">
    <property type="entry name" value="PRD"/>
</dbReference>
<evidence type="ECO:0000313" key="3">
    <source>
        <dbReference type="EMBL" id="PLR91250.1"/>
    </source>
</evidence>
<dbReference type="GO" id="GO:0006355">
    <property type="term" value="P:regulation of DNA-templated transcription"/>
    <property type="evidence" value="ECO:0007669"/>
    <property type="project" value="InterPro"/>
</dbReference>
<name>A0A2N5GLV5_9BACI</name>
<dbReference type="InterPro" id="IPR020044">
    <property type="entry name" value="PRD_EF0829/AHA3910"/>
</dbReference>
<dbReference type="PROSITE" id="PS51372">
    <property type="entry name" value="PRD_2"/>
    <property type="match status" value="1"/>
</dbReference>
<reference evidence="2 4" key="1">
    <citation type="submission" date="2017-11" db="EMBL/GenBank/DDBJ databases">
        <title>Comparitive Functional Genomics of Dry Heat Resistant strains isolated from the Viking Spacecraft.</title>
        <authorList>
            <person name="Seuylemezian A."/>
            <person name="Cooper K."/>
            <person name="Vaishampayan P."/>
        </authorList>
    </citation>
    <scope>NUCLEOTIDE SEQUENCE [LARGE SCALE GENOMIC DNA]</scope>
    <source>
        <strain evidence="2 4">M4.6</strain>
    </source>
</reference>
<sequence>MELRTQELYEKSEEPKLCKEVMQFTEQLMLQKNIKMTESQLLSLLSHISGMVYRSKHRESIEQVDPLLFKDVSDDSIDLAKQVCEIFSDLDENEKYLLSIHFEAAKMNN</sequence>
<evidence type="ECO:0000313" key="5">
    <source>
        <dbReference type="Proteomes" id="UP000235114"/>
    </source>
</evidence>
<dbReference type="Pfam" id="PF00874">
    <property type="entry name" value="PRD"/>
    <property type="match status" value="1"/>
</dbReference>
<dbReference type="OrthoDB" id="2879550at2"/>
<accession>A0A2N5GLV5</accession>
<dbReference type="RefSeq" id="WP_101577484.1">
    <property type="nucleotide sequence ID" value="NZ_PGVA01000025.1"/>
</dbReference>
<reference evidence="3 5" key="2">
    <citation type="submission" date="2017-12" db="EMBL/GenBank/DDBJ databases">
        <title>Comparative Functional Genomics of Dry Heat Resistant strains isolated from the Viking Spacecraft.</title>
        <authorList>
            <person name="Seuylemezian A."/>
            <person name="Cooper K."/>
            <person name="Vaishampayan P."/>
        </authorList>
    </citation>
    <scope>NUCLEOTIDE SEQUENCE [LARGE SCALE GENOMIC DNA]</scope>
    <source>
        <strain evidence="3 5">ATCC 29669</strain>
    </source>
</reference>
<dbReference type="Gene3D" id="1.10.1790.10">
    <property type="entry name" value="PRD domain"/>
    <property type="match status" value="1"/>
</dbReference>
<dbReference type="Proteomes" id="UP000234951">
    <property type="component" value="Unassembled WGS sequence"/>
</dbReference>